<feature type="transmembrane region" description="Helical" evidence="1">
    <location>
        <begin position="169"/>
        <end position="191"/>
    </location>
</feature>
<dbReference type="OrthoDB" id="10297999at2759"/>
<feature type="transmembrane region" description="Helical" evidence="1">
    <location>
        <begin position="356"/>
        <end position="372"/>
    </location>
</feature>
<evidence type="ECO:0000256" key="1">
    <source>
        <dbReference type="SAM" id="Phobius"/>
    </source>
</evidence>
<proteinExistence type="predicted"/>
<protein>
    <submittedName>
        <fullName evidence="2">Uncharacterized protein</fullName>
    </submittedName>
</protein>
<keyword evidence="1" id="KW-1133">Transmembrane helix</keyword>
<feature type="transmembrane region" description="Helical" evidence="1">
    <location>
        <begin position="29"/>
        <end position="49"/>
    </location>
</feature>
<accession>A0A1J4MBC8</accession>
<keyword evidence="1" id="KW-0812">Transmembrane</keyword>
<feature type="transmembrane region" description="Helical" evidence="1">
    <location>
        <begin position="408"/>
        <end position="431"/>
    </location>
</feature>
<evidence type="ECO:0000313" key="3">
    <source>
        <dbReference type="Proteomes" id="UP000186804"/>
    </source>
</evidence>
<reference evidence="2 3" key="1">
    <citation type="submission" date="2016-10" db="EMBL/GenBank/DDBJ databases">
        <title>Reductive evolution of mitochondrial metabolism and differential evolution of invasion-related proteins in Cryptosporidium.</title>
        <authorList>
            <person name="Liu S."/>
            <person name="Roellig D.M."/>
            <person name="Guo Y."/>
            <person name="Li N."/>
            <person name="Frace M.A."/>
            <person name="Tang K."/>
            <person name="Zhang L."/>
            <person name="Feng Y."/>
            <person name="Xiao L."/>
        </authorList>
    </citation>
    <scope>NUCLEOTIDE SEQUENCE [LARGE SCALE GENOMIC DNA]</scope>
    <source>
        <strain evidence="2">30847</strain>
    </source>
</reference>
<feature type="transmembrane region" description="Helical" evidence="1">
    <location>
        <begin position="328"/>
        <end position="349"/>
    </location>
</feature>
<name>A0A1J4MBC8_9CRYT</name>
<dbReference type="EMBL" id="LRBS01000121">
    <property type="protein sequence ID" value="OII71528.1"/>
    <property type="molecule type" value="Genomic_DNA"/>
</dbReference>
<gene>
    <name evidence="2" type="ORF">cand_032410</name>
</gene>
<dbReference type="AlphaFoldDB" id="A0A1J4MBC8"/>
<feature type="transmembrane region" description="Helical" evidence="1">
    <location>
        <begin position="223"/>
        <end position="242"/>
    </location>
</feature>
<keyword evidence="1" id="KW-0472">Membrane</keyword>
<dbReference type="GeneID" id="92367425"/>
<feature type="transmembrane region" description="Helical" evidence="1">
    <location>
        <begin position="378"/>
        <end position="396"/>
    </location>
</feature>
<sequence>MESSSKISHVKSILRTGYNGSTHIWKKEILLKGIAVAICCILCLVGIIYTSIITRIPENKISFYIYITLFSCIIDLLQSKITRVLSSVSFFLSVLLLDSNPAIVGKILDFFTFVIIWDAFSSNESEKQRNNAILNADRLLLPLVKQYHEEIVAVYQNLNLNYKAVEYRVYTSGIYISKCLIMSFICIILVVQKLLQIAPIHNSGEYSINISILIYEGLNKRHIIFGVQLLIIFIYMIVQYIYKYYEYEEHLNDDSLKESGISEWWYAESITSKKPYFNILSEGYTKDNNKKYSLHIEEVLYFFFLFLFGLISQKSYDLDFMLYLDTTNLAIPCILCILAPLVGGILELVRNDSWKMMILLAFCFFQLGYWGYEIHPFWIFIVLYFFLINLSHLAILKNSENSKFCKSFPVTFYALCKTLISLGGHFGTFLFTTS</sequence>
<organism evidence="2 3">
    <name type="scientific">Cryptosporidium andersoni</name>
    <dbReference type="NCBI Taxonomy" id="117008"/>
    <lineage>
        <taxon>Eukaryota</taxon>
        <taxon>Sar</taxon>
        <taxon>Alveolata</taxon>
        <taxon>Apicomplexa</taxon>
        <taxon>Conoidasida</taxon>
        <taxon>Coccidia</taxon>
        <taxon>Eucoccidiorida</taxon>
        <taxon>Eimeriorina</taxon>
        <taxon>Cryptosporidiidae</taxon>
        <taxon>Cryptosporidium</taxon>
    </lineage>
</organism>
<comment type="caution">
    <text evidence="2">The sequence shown here is derived from an EMBL/GenBank/DDBJ whole genome shotgun (WGS) entry which is preliminary data.</text>
</comment>
<dbReference type="Proteomes" id="UP000186804">
    <property type="component" value="Unassembled WGS sequence"/>
</dbReference>
<feature type="transmembrane region" description="Helical" evidence="1">
    <location>
        <begin position="299"/>
        <end position="316"/>
    </location>
</feature>
<keyword evidence="3" id="KW-1185">Reference proteome</keyword>
<dbReference type="RefSeq" id="XP_067066718.1">
    <property type="nucleotide sequence ID" value="XM_067213467.1"/>
</dbReference>
<dbReference type="VEuPathDB" id="CryptoDB:cand_032410"/>
<evidence type="ECO:0000313" key="2">
    <source>
        <dbReference type="EMBL" id="OII71528.1"/>
    </source>
</evidence>